<dbReference type="EMBL" id="NMUH01001151">
    <property type="protein sequence ID" value="MQL89465.1"/>
    <property type="molecule type" value="Genomic_DNA"/>
</dbReference>
<evidence type="ECO:0000313" key="3">
    <source>
        <dbReference type="Proteomes" id="UP000652761"/>
    </source>
</evidence>
<name>A0A843V0R2_COLES</name>
<evidence type="ECO:0000256" key="1">
    <source>
        <dbReference type="SAM" id="MobiDB-lite"/>
    </source>
</evidence>
<sequence>MQDGHITQASKNVGLERDRVMRKTRQSGQIRQQGRDGALRRFQNATVSTVMTRPQNATYRAVAFTGSVPDVDRERTCSWIAVQNCLILTQ</sequence>
<feature type="compositionally biased region" description="Polar residues" evidence="1">
    <location>
        <begin position="1"/>
        <end position="11"/>
    </location>
</feature>
<evidence type="ECO:0000313" key="2">
    <source>
        <dbReference type="EMBL" id="MQL89465.1"/>
    </source>
</evidence>
<accession>A0A843V0R2</accession>
<dbReference type="AlphaFoldDB" id="A0A843V0R2"/>
<feature type="non-terminal residue" evidence="2">
    <location>
        <position position="90"/>
    </location>
</feature>
<comment type="caution">
    <text evidence="2">The sequence shown here is derived from an EMBL/GenBank/DDBJ whole genome shotgun (WGS) entry which is preliminary data.</text>
</comment>
<feature type="region of interest" description="Disordered" evidence="1">
    <location>
        <begin position="1"/>
        <end position="37"/>
    </location>
</feature>
<protein>
    <submittedName>
        <fullName evidence="2">Uncharacterized protein</fullName>
    </submittedName>
</protein>
<organism evidence="2 3">
    <name type="scientific">Colocasia esculenta</name>
    <name type="common">Wild taro</name>
    <name type="synonym">Arum esculentum</name>
    <dbReference type="NCBI Taxonomy" id="4460"/>
    <lineage>
        <taxon>Eukaryota</taxon>
        <taxon>Viridiplantae</taxon>
        <taxon>Streptophyta</taxon>
        <taxon>Embryophyta</taxon>
        <taxon>Tracheophyta</taxon>
        <taxon>Spermatophyta</taxon>
        <taxon>Magnoliopsida</taxon>
        <taxon>Liliopsida</taxon>
        <taxon>Araceae</taxon>
        <taxon>Aroideae</taxon>
        <taxon>Colocasieae</taxon>
        <taxon>Colocasia</taxon>
    </lineage>
</organism>
<keyword evidence="3" id="KW-1185">Reference proteome</keyword>
<proteinExistence type="predicted"/>
<reference evidence="2" key="1">
    <citation type="submission" date="2017-07" db="EMBL/GenBank/DDBJ databases">
        <title>Taro Niue Genome Assembly and Annotation.</title>
        <authorList>
            <person name="Atibalentja N."/>
            <person name="Keating K."/>
            <person name="Fields C.J."/>
        </authorList>
    </citation>
    <scope>NUCLEOTIDE SEQUENCE</scope>
    <source>
        <strain evidence="2">Niue_2</strain>
        <tissue evidence="2">Leaf</tissue>
    </source>
</reference>
<dbReference type="Proteomes" id="UP000652761">
    <property type="component" value="Unassembled WGS sequence"/>
</dbReference>
<gene>
    <name evidence="2" type="ORF">Taro_022035</name>
</gene>